<dbReference type="Gene3D" id="2.130.10.10">
    <property type="entry name" value="YVTN repeat-like/Quinoprotein amine dehydrogenase"/>
    <property type="match status" value="2"/>
</dbReference>
<reference evidence="2" key="1">
    <citation type="submission" date="2018-05" db="EMBL/GenBank/DDBJ databases">
        <authorList>
            <person name="Lanie J.A."/>
            <person name="Ng W.-L."/>
            <person name="Kazmierczak K.M."/>
            <person name="Andrzejewski T.M."/>
            <person name="Davidsen T.M."/>
            <person name="Wayne K.J."/>
            <person name="Tettelin H."/>
            <person name="Glass J.I."/>
            <person name="Rusch D."/>
            <person name="Podicherti R."/>
            <person name="Tsui H.-C.T."/>
            <person name="Winkler M.E."/>
        </authorList>
    </citation>
    <scope>NUCLEOTIDE SEQUENCE</scope>
</reference>
<protein>
    <recommendedName>
        <fullName evidence="3">Two component regulator three Y domain-containing protein</fullName>
    </recommendedName>
</protein>
<dbReference type="AlphaFoldDB" id="A0A382CRQ6"/>
<evidence type="ECO:0008006" key="3">
    <source>
        <dbReference type="Google" id="ProtNLM"/>
    </source>
</evidence>
<dbReference type="PANTHER" id="PTHR43547:SF2">
    <property type="entry name" value="HYBRID SIGNAL TRANSDUCTION HISTIDINE KINASE C"/>
    <property type="match status" value="1"/>
</dbReference>
<sequence>MKVVFQLFVSSLLLSQSDFTFINISVEDGLSESTVKVIFEDHRGFMYFGTENGLDFYDGYKFQNYQMHSFDEASILGNKISSIYEDSNNKIWVGTVLGVSKFEPETRSFSRPIELDPNAGLAISNPKTIAEDRNGNIWINLFDNNQLFQFNPTQDTTFCMNCEKKDPLFNVVVTTLYEDKNKTIWFGTDAGLFYYDLNEIIFCGSGKNGHEFLQYPITTIEQGAKDVLWVGTTSGLAQLEIKGRIEEALFYQHNPNENSIVSDFINDLDWNSEKNELWIATKNGLSQYDPKSKIFHNTQVTPYANSIIENDISELIIAEKSDKLWFTTENYPGINCRTVEKDPYFGELDTSFTHFEHDKQDAKSIADNNISTFLEDRAGHVWIGTRENGISFYSFVKPKFYSIKYDAENEWGLKSDKIFSIATLSSGYLWAGTGFGLELLSPDGIRDYDMEKSNLGIRQILDLEIVNDEVLWAATTDGVLRIDLNTDETIRYSSGNEAPEDHRIIDDLVYDVLMARDGSIWLGTRSGLVIIDPESNNINNFASDLVPRIMAEDSKGNIWFGIE</sequence>
<keyword evidence="1" id="KW-0597">Phosphoprotein</keyword>
<evidence type="ECO:0000256" key="1">
    <source>
        <dbReference type="ARBA" id="ARBA00022553"/>
    </source>
</evidence>
<dbReference type="InterPro" id="IPR015943">
    <property type="entry name" value="WD40/YVTN_repeat-like_dom_sf"/>
</dbReference>
<gene>
    <name evidence="2" type="ORF">METZ01_LOCUS180821</name>
</gene>
<feature type="non-terminal residue" evidence="2">
    <location>
        <position position="563"/>
    </location>
</feature>
<dbReference type="Pfam" id="PF07494">
    <property type="entry name" value="Reg_prop"/>
    <property type="match status" value="3"/>
</dbReference>
<dbReference type="EMBL" id="UINC01035487">
    <property type="protein sequence ID" value="SVB27967.1"/>
    <property type="molecule type" value="Genomic_DNA"/>
</dbReference>
<organism evidence="2">
    <name type="scientific">marine metagenome</name>
    <dbReference type="NCBI Taxonomy" id="408172"/>
    <lineage>
        <taxon>unclassified sequences</taxon>
        <taxon>metagenomes</taxon>
        <taxon>ecological metagenomes</taxon>
    </lineage>
</organism>
<proteinExistence type="predicted"/>
<dbReference type="GO" id="GO:0000155">
    <property type="term" value="F:phosphorelay sensor kinase activity"/>
    <property type="evidence" value="ECO:0007669"/>
    <property type="project" value="TreeGrafter"/>
</dbReference>
<dbReference type="SUPFAM" id="SSF63829">
    <property type="entry name" value="Calcium-dependent phosphotriesterase"/>
    <property type="match status" value="2"/>
</dbReference>
<name>A0A382CRQ6_9ZZZZ</name>
<dbReference type="InterPro" id="IPR011110">
    <property type="entry name" value="Reg_prop"/>
</dbReference>
<accession>A0A382CRQ6</accession>
<evidence type="ECO:0000313" key="2">
    <source>
        <dbReference type="EMBL" id="SVB27967.1"/>
    </source>
</evidence>
<dbReference type="PANTHER" id="PTHR43547">
    <property type="entry name" value="TWO-COMPONENT HISTIDINE KINASE"/>
    <property type="match status" value="1"/>
</dbReference>